<keyword evidence="2" id="KW-1015">Disulfide bond</keyword>
<dbReference type="PANTHER" id="PTHR32444">
    <property type="entry name" value="BULB-TYPE LECTIN DOMAIN-CONTAINING PROTEIN"/>
    <property type="match status" value="1"/>
</dbReference>
<accession>A0A978W3K1</accession>
<protein>
    <recommendedName>
        <fullName evidence="3">S-locus glycoprotein domain-containing protein</fullName>
    </recommendedName>
</protein>
<evidence type="ECO:0000259" key="3">
    <source>
        <dbReference type="Pfam" id="PF00954"/>
    </source>
</evidence>
<name>A0A978W3K1_ZIZJJ</name>
<keyword evidence="1" id="KW-0732">Signal</keyword>
<dbReference type="GO" id="GO:0048544">
    <property type="term" value="P:recognition of pollen"/>
    <property type="evidence" value="ECO:0007669"/>
    <property type="project" value="InterPro"/>
</dbReference>
<proteinExistence type="predicted"/>
<dbReference type="InterPro" id="IPR000858">
    <property type="entry name" value="S_locus_glycoprot_dom"/>
</dbReference>
<evidence type="ECO:0000313" key="5">
    <source>
        <dbReference type="Proteomes" id="UP000813462"/>
    </source>
</evidence>
<feature type="domain" description="S-locus glycoprotein" evidence="3">
    <location>
        <begin position="15"/>
        <end position="123"/>
    </location>
</feature>
<evidence type="ECO:0000256" key="1">
    <source>
        <dbReference type="ARBA" id="ARBA00022729"/>
    </source>
</evidence>
<dbReference type="EMBL" id="JAEACU010000001">
    <property type="protein sequence ID" value="KAH7546535.1"/>
    <property type="molecule type" value="Genomic_DNA"/>
</dbReference>
<comment type="caution">
    <text evidence="4">The sequence shown here is derived from an EMBL/GenBank/DDBJ whole genome shotgun (WGS) entry which is preliminary data.</text>
</comment>
<dbReference type="Pfam" id="PF00954">
    <property type="entry name" value="S_locus_glycop"/>
    <property type="match status" value="1"/>
</dbReference>
<dbReference type="PANTHER" id="PTHR32444:SF118">
    <property type="entry name" value="OS09G0551150 PROTEIN"/>
    <property type="match status" value="1"/>
</dbReference>
<evidence type="ECO:0000313" key="4">
    <source>
        <dbReference type="EMBL" id="KAH7546535.1"/>
    </source>
</evidence>
<organism evidence="4 5">
    <name type="scientific">Ziziphus jujuba var. spinosa</name>
    <dbReference type="NCBI Taxonomy" id="714518"/>
    <lineage>
        <taxon>Eukaryota</taxon>
        <taxon>Viridiplantae</taxon>
        <taxon>Streptophyta</taxon>
        <taxon>Embryophyta</taxon>
        <taxon>Tracheophyta</taxon>
        <taxon>Spermatophyta</taxon>
        <taxon>Magnoliopsida</taxon>
        <taxon>eudicotyledons</taxon>
        <taxon>Gunneridae</taxon>
        <taxon>Pentapetalae</taxon>
        <taxon>rosids</taxon>
        <taxon>fabids</taxon>
        <taxon>Rosales</taxon>
        <taxon>Rhamnaceae</taxon>
        <taxon>Paliureae</taxon>
        <taxon>Ziziphus</taxon>
    </lineage>
</organism>
<sequence>MPQVIVSKGTTRMLRLGPWNGVRLNGVYVRGNTIYGSNFVFNENESYYMFKPTVSNDEEVTRVRLSNSGNLVRFVIYNSSTEWRTMSSMPYVLCDRYGYCGANGVYRINGNPICDCLEGFTLKSQ</sequence>
<dbReference type="AlphaFoldDB" id="A0A978W3K1"/>
<evidence type="ECO:0000256" key="2">
    <source>
        <dbReference type="ARBA" id="ARBA00023157"/>
    </source>
</evidence>
<gene>
    <name evidence="4" type="ORF">FEM48_Zijuj01G0211200</name>
</gene>
<reference evidence="4" key="1">
    <citation type="journal article" date="2021" name="Front. Plant Sci.">
        <title>Chromosome-Scale Genome Assembly for Chinese Sour Jujube and Insights Into Its Genome Evolution and Domestication Signature.</title>
        <authorList>
            <person name="Shen L.-Y."/>
            <person name="Luo H."/>
            <person name="Wang X.-L."/>
            <person name="Wang X.-M."/>
            <person name="Qiu X.-J."/>
            <person name="Liu H."/>
            <person name="Zhou S.-S."/>
            <person name="Jia K.-H."/>
            <person name="Nie S."/>
            <person name="Bao Y.-T."/>
            <person name="Zhang R.-G."/>
            <person name="Yun Q.-Z."/>
            <person name="Chai Y.-H."/>
            <person name="Lu J.-Y."/>
            <person name="Li Y."/>
            <person name="Zhao S.-W."/>
            <person name="Mao J.-F."/>
            <person name="Jia S.-G."/>
            <person name="Mao Y.-M."/>
        </authorList>
    </citation>
    <scope>NUCLEOTIDE SEQUENCE</scope>
    <source>
        <strain evidence="4">AT0</strain>
        <tissue evidence="4">Leaf</tissue>
    </source>
</reference>
<dbReference type="Proteomes" id="UP000813462">
    <property type="component" value="Unassembled WGS sequence"/>
</dbReference>